<sequence length="174" mass="19312">MDTMLLPQRWTIFVAYALTWSTMSTCSVYGLFHLQGHEKDAWPELLHATLEDALLNLKKDGLVENVFVQPPSSGVPPPNPGSTSDVWLYVDGDGGAVYEIPKRGTWHPNRLNPGWPELVGKDYKAAISKITEDYLGVTVIYGPKGFMRIQDFRLDRVWLDVNPNGTVAGVPSIG</sequence>
<organism evidence="5 6">
    <name type="scientific">Ceratodon purpureus</name>
    <name type="common">Fire moss</name>
    <name type="synonym">Dicranum purpureum</name>
    <dbReference type="NCBI Taxonomy" id="3225"/>
    <lineage>
        <taxon>Eukaryota</taxon>
        <taxon>Viridiplantae</taxon>
        <taxon>Streptophyta</taxon>
        <taxon>Embryophyta</taxon>
        <taxon>Bryophyta</taxon>
        <taxon>Bryophytina</taxon>
        <taxon>Bryopsida</taxon>
        <taxon>Dicranidae</taxon>
        <taxon>Pseudoditrichales</taxon>
        <taxon>Ditrichaceae</taxon>
        <taxon>Ceratodon</taxon>
    </lineage>
</organism>
<keyword evidence="6" id="KW-1185">Reference proteome</keyword>
<keyword evidence="4" id="KW-1133">Transmembrane helix</keyword>
<dbReference type="Pfam" id="PF00280">
    <property type="entry name" value="potato_inhibit"/>
    <property type="match status" value="1"/>
</dbReference>
<protein>
    <submittedName>
        <fullName evidence="5">Uncharacterized protein</fullName>
    </submittedName>
</protein>
<evidence type="ECO:0000256" key="3">
    <source>
        <dbReference type="ARBA" id="ARBA00022900"/>
    </source>
</evidence>
<keyword evidence="3" id="KW-0722">Serine protease inhibitor</keyword>
<dbReference type="PANTHER" id="PTHR33091">
    <property type="entry name" value="PROTEIN, PUTATIVE, EXPRESSED-RELATED"/>
    <property type="match status" value="1"/>
</dbReference>
<dbReference type="OrthoDB" id="10013825at2759"/>
<dbReference type="Gene3D" id="3.30.10.10">
    <property type="entry name" value="Trypsin Inhibitor V, subunit A"/>
    <property type="match status" value="2"/>
</dbReference>
<dbReference type="InterPro" id="IPR000864">
    <property type="entry name" value="Prot_inh_pot1"/>
</dbReference>
<dbReference type="Proteomes" id="UP000822688">
    <property type="component" value="Chromosome 11"/>
</dbReference>
<reference evidence="5 6" key="1">
    <citation type="submission" date="2020-06" db="EMBL/GenBank/DDBJ databases">
        <title>WGS assembly of Ceratodon purpureus strain R40.</title>
        <authorList>
            <person name="Carey S.B."/>
            <person name="Jenkins J."/>
            <person name="Shu S."/>
            <person name="Lovell J.T."/>
            <person name="Sreedasyam A."/>
            <person name="Maumus F."/>
            <person name="Tiley G.P."/>
            <person name="Fernandez-Pozo N."/>
            <person name="Barry K."/>
            <person name="Chen C."/>
            <person name="Wang M."/>
            <person name="Lipzen A."/>
            <person name="Daum C."/>
            <person name="Saski C.A."/>
            <person name="Payton A.C."/>
            <person name="Mcbreen J.C."/>
            <person name="Conrad R.E."/>
            <person name="Kollar L.M."/>
            <person name="Olsson S."/>
            <person name="Huttunen S."/>
            <person name="Landis J.B."/>
            <person name="Wickett N.J."/>
            <person name="Johnson M.G."/>
            <person name="Rensing S.A."/>
            <person name="Grimwood J."/>
            <person name="Schmutz J."/>
            <person name="Mcdaniel S.F."/>
        </authorList>
    </citation>
    <scope>NUCLEOTIDE SEQUENCE [LARGE SCALE GENOMIC DNA]</scope>
    <source>
        <strain evidence="5 6">R40</strain>
    </source>
</reference>
<dbReference type="GO" id="GO:0009611">
    <property type="term" value="P:response to wounding"/>
    <property type="evidence" value="ECO:0007669"/>
    <property type="project" value="InterPro"/>
</dbReference>
<feature type="transmembrane region" description="Helical" evidence="4">
    <location>
        <begin position="12"/>
        <end position="32"/>
    </location>
</feature>
<evidence type="ECO:0000256" key="1">
    <source>
        <dbReference type="ARBA" id="ARBA00008210"/>
    </source>
</evidence>
<dbReference type="InterPro" id="IPR036354">
    <property type="entry name" value="Prot_inh_pot1_sf"/>
</dbReference>
<name>A0A8T0GD57_CERPU</name>
<comment type="caution">
    <text evidence="5">The sequence shown here is derived from an EMBL/GenBank/DDBJ whole genome shotgun (WGS) entry which is preliminary data.</text>
</comment>
<evidence type="ECO:0000256" key="2">
    <source>
        <dbReference type="ARBA" id="ARBA00022690"/>
    </source>
</evidence>
<comment type="similarity">
    <text evidence="1">Belongs to the protease inhibitor I13 (potato type I serine protease inhibitor) family.</text>
</comment>
<evidence type="ECO:0000256" key="4">
    <source>
        <dbReference type="SAM" id="Phobius"/>
    </source>
</evidence>
<dbReference type="SUPFAM" id="SSF54654">
    <property type="entry name" value="CI-2 family of serine protease inhibitors"/>
    <property type="match status" value="2"/>
</dbReference>
<accession>A0A8T0GD57</accession>
<dbReference type="PANTHER" id="PTHR33091:SF29">
    <property type="entry name" value="SUBTILISIN INHIBITOR 1"/>
    <property type="match status" value="1"/>
</dbReference>
<dbReference type="GO" id="GO:0004867">
    <property type="term" value="F:serine-type endopeptidase inhibitor activity"/>
    <property type="evidence" value="ECO:0007669"/>
    <property type="project" value="UniProtKB-KW"/>
</dbReference>
<keyword evidence="4" id="KW-0812">Transmembrane</keyword>
<evidence type="ECO:0000313" key="5">
    <source>
        <dbReference type="EMBL" id="KAG0556457.1"/>
    </source>
</evidence>
<gene>
    <name evidence="5" type="ORF">KC19_11G055100</name>
</gene>
<proteinExistence type="inferred from homology"/>
<keyword evidence="2" id="KW-0646">Protease inhibitor</keyword>
<keyword evidence="4" id="KW-0472">Membrane</keyword>
<dbReference type="AlphaFoldDB" id="A0A8T0GD57"/>
<dbReference type="EMBL" id="CM026432">
    <property type="protein sequence ID" value="KAG0556457.1"/>
    <property type="molecule type" value="Genomic_DNA"/>
</dbReference>
<evidence type="ECO:0000313" key="6">
    <source>
        <dbReference type="Proteomes" id="UP000822688"/>
    </source>
</evidence>